<dbReference type="EMBL" id="JAOSHO010000703">
    <property type="protein sequence ID" value="MCW1247961.1"/>
    <property type="molecule type" value="Genomic_DNA"/>
</dbReference>
<proteinExistence type="predicted"/>
<dbReference type="RefSeq" id="WP_264432051.1">
    <property type="nucleotide sequence ID" value="NZ_JAOSHO010000703.1"/>
</dbReference>
<gene>
    <name evidence="1" type="ORF">OC610_26330</name>
</gene>
<sequence length="156" mass="17406">MKISDQPGKKAVGHMKGSVGGVAFSLSTGLTLFADDWSTDFVIQADWIENDSARQLTFYIPERGPEEKEYSIDSLASAFYELDGKAERWRDGTITRMEARFLGDPENWYVVIKFDFYVSIGDQTVNISGDGKLTGASPWGKRESDEFRKCWGIGAA</sequence>
<protein>
    <submittedName>
        <fullName evidence="1">Uncharacterized protein</fullName>
    </submittedName>
</protein>
<reference evidence="1" key="1">
    <citation type="submission" date="2022-07" db="EMBL/GenBank/DDBJ databases">
        <title>Pseudomonas agronomica sp. nov.: a novel bacterium with biotechnological application in the synthesis of biofertilizers from valorized agricultural residues.</title>
        <authorList>
            <person name="Robas M."/>
            <person name="Fernandez V.M."/>
            <person name="Luna L."/>
            <person name="Provanza A."/>
            <person name="Jimenez P.A."/>
        </authorList>
    </citation>
    <scope>NUCLEOTIDE SEQUENCE</scope>
    <source>
        <strain evidence="1">SAICEU22T</strain>
    </source>
</reference>
<dbReference type="Proteomes" id="UP001061999">
    <property type="component" value="Unassembled WGS sequence"/>
</dbReference>
<accession>A0ABT3FFV6</accession>
<evidence type="ECO:0000313" key="1">
    <source>
        <dbReference type="EMBL" id="MCW1247961.1"/>
    </source>
</evidence>
<comment type="caution">
    <text evidence="1">The sequence shown here is derived from an EMBL/GenBank/DDBJ whole genome shotgun (WGS) entry which is preliminary data.</text>
</comment>
<evidence type="ECO:0000313" key="2">
    <source>
        <dbReference type="Proteomes" id="UP001061999"/>
    </source>
</evidence>
<keyword evidence="2" id="KW-1185">Reference proteome</keyword>
<name>A0ABT3FFV6_9PSED</name>
<organism evidence="1 2">
    <name type="scientific">Pseudomonas agronomica</name>
    <dbReference type="NCBI Taxonomy" id="2979328"/>
    <lineage>
        <taxon>Bacteria</taxon>
        <taxon>Pseudomonadati</taxon>
        <taxon>Pseudomonadota</taxon>
        <taxon>Gammaproteobacteria</taxon>
        <taxon>Pseudomonadales</taxon>
        <taxon>Pseudomonadaceae</taxon>
        <taxon>Pseudomonas</taxon>
    </lineage>
</organism>